<dbReference type="RefSeq" id="WP_160357774.1">
    <property type="nucleotide sequence ID" value="NZ_WSRQ01000002.1"/>
</dbReference>
<dbReference type="Pfam" id="PF13489">
    <property type="entry name" value="Methyltransf_23"/>
    <property type="match status" value="1"/>
</dbReference>
<dbReference type="InterPro" id="IPR029063">
    <property type="entry name" value="SAM-dependent_MTases_sf"/>
</dbReference>
<dbReference type="PANTHER" id="PTHR43861">
    <property type="entry name" value="TRANS-ACONITATE 2-METHYLTRANSFERASE-RELATED"/>
    <property type="match status" value="1"/>
</dbReference>
<dbReference type="Proteomes" id="UP000656077">
    <property type="component" value="Unassembled WGS sequence"/>
</dbReference>
<comment type="caution">
    <text evidence="1">The sequence shown here is derived from an EMBL/GenBank/DDBJ whole genome shotgun (WGS) entry which is preliminary data.</text>
</comment>
<sequence>MKKLSIATRKCPICDEENIEILYNLNMVLDNDFPLQGNHKVVKCEKCGFIYQDSKSTLQDYENYYKNFNKYPSSPTIYEETKELFPYYMNIIDKFGKKDSKILDMGCASGLCLQFFKECGYENLVGIDPSNESIDELKKKGIEAYVGSVYCNNELKFLENKFDIIVLFGVIEHLFDVQNAVLNLDKYLKEDGIIYITAPNVERYHGYNNSISYYFNFEHINHFSSTSLNNLMVKFGYVNIYTDAYNLKLGDCSVPCFSGVYTKKDRSSDELKNDEESVKSVKKYLESYKKNINEQKKVIDDIFRKNEPIIIWGAGCVAMELLSRTNLKNCNIEAFVDNDRAKHGKKFLDIEVCPVDMLYKFDGIIVICSSLYSSDILNEIRSMNISNKVLILN</sequence>
<dbReference type="EMBL" id="WSRQ01000002">
    <property type="protein sequence ID" value="MVX62336.1"/>
    <property type="molecule type" value="Genomic_DNA"/>
</dbReference>
<dbReference type="GO" id="GO:0008168">
    <property type="term" value="F:methyltransferase activity"/>
    <property type="evidence" value="ECO:0007669"/>
    <property type="project" value="UniProtKB-KW"/>
</dbReference>
<gene>
    <name evidence="1" type="ORF">GKZ28_01300</name>
</gene>
<keyword evidence="1" id="KW-0489">Methyltransferase</keyword>
<dbReference type="Gene3D" id="3.40.50.720">
    <property type="entry name" value="NAD(P)-binding Rossmann-like Domain"/>
    <property type="match status" value="1"/>
</dbReference>
<organism evidence="1 2">
    <name type="scientific">Clostridium chromiireducens</name>
    <dbReference type="NCBI Taxonomy" id="225345"/>
    <lineage>
        <taxon>Bacteria</taxon>
        <taxon>Bacillati</taxon>
        <taxon>Bacillota</taxon>
        <taxon>Clostridia</taxon>
        <taxon>Eubacteriales</taxon>
        <taxon>Clostridiaceae</taxon>
        <taxon>Clostridium</taxon>
    </lineage>
</organism>
<reference evidence="1" key="1">
    <citation type="submission" date="2019-12" db="EMBL/GenBank/DDBJ databases">
        <title>Microbes associate with the intestines of laboratory mice.</title>
        <authorList>
            <person name="Navarre W."/>
            <person name="Wong E."/>
        </authorList>
    </citation>
    <scope>NUCLEOTIDE SEQUENCE</scope>
    <source>
        <strain evidence="1">NM79_F5</strain>
    </source>
</reference>
<dbReference type="Gene3D" id="3.40.50.150">
    <property type="entry name" value="Vaccinia Virus protein VP39"/>
    <property type="match status" value="1"/>
</dbReference>
<dbReference type="SUPFAM" id="SSF53335">
    <property type="entry name" value="S-adenosyl-L-methionine-dependent methyltransferases"/>
    <property type="match status" value="2"/>
</dbReference>
<name>A0A964RIU8_9CLOT</name>
<evidence type="ECO:0000313" key="1">
    <source>
        <dbReference type="EMBL" id="MVX62336.1"/>
    </source>
</evidence>
<proteinExistence type="predicted"/>
<evidence type="ECO:0000313" key="2">
    <source>
        <dbReference type="Proteomes" id="UP000656077"/>
    </source>
</evidence>
<dbReference type="GO" id="GO:0032259">
    <property type="term" value="P:methylation"/>
    <property type="evidence" value="ECO:0007669"/>
    <property type="project" value="UniProtKB-KW"/>
</dbReference>
<dbReference type="CDD" id="cd02440">
    <property type="entry name" value="AdoMet_MTases"/>
    <property type="match status" value="1"/>
</dbReference>
<accession>A0A964RIU8</accession>
<dbReference type="AlphaFoldDB" id="A0A964RIU8"/>
<protein>
    <submittedName>
        <fullName evidence="1">Methyltransferase domain-containing protein</fullName>
    </submittedName>
</protein>
<keyword evidence="1" id="KW-0808">Transferase</keyword>